<reference evidence="27 29" key="1">
    <citation type="submission" date="2015-12" db="EMBL/GenBank/DDBJ databases">
        <title>Update maize B73 reference genome by single molecule sequencing technologies.</title>
        <authorList>
            <consortium name="Maize Genome Sequencing Project"/>
            <person name="Ware D."/>
        </authorList>
    </citation>
    <scope>NUCLEOTIDE SEQUENCE [LARGE SCALE GENOMIC DNA]</scope>
    <source>
        <strain evidence="29">cv. B73</strain>
        <tissue evidence="27">Seedling</tissue>
    </source>
</reference>
<keyword evidence="5 18" id="KW-0808">Transferase</keyword>
<dbReference type="EC" id="2.7.11.1" evidence="18"/>
<feature type="domain" description="Apple" evidence="26">
    <location>
        <begin position="366"/>
        <end position="456"/>
    </location>
</feature>
<comment type="similarity">
    <text evidence="18">Belongs to the protein kinase superfamily. Ser/Thr protein kinase family.</text>
</comment>
<evidence type="ECO:0000256" key="14">
    <source>
        <dbReference type="ARBA" id="ARBA00023170"/>
    </source>
</evidence>
<dbReference type="ExpressionAtlas" id="A0A1D6IEI3">
    <property type="expression patterns" value="baseline and differential"/>
</dbReference>
<dbReference type="PANTHER" id="PTHR27002:SF181">
    <property type="entry name" value="RECEPTOR-LIKE SERINE_THREONINE-PROTEIN KINASE"/>
    <property type="match status" value="1"/>
</dbReference>
<dbReference type="PROSITE" id="PS00108">
    <property type="entry name" value="PROTEIN_KINASE_ST"/>
    <property type="match status" value="1"/>
</dbReference>
<evidence type="ECO:0000256" key="18">
    <source>
        <dbReference type="PIRNR" id="PIRNR000641"/>
    </source>
</evidence>
<reference evidence="28" key="3">
    <citation type="submission" date="2021-05" db="UniProtKB">
        <authorList>
            <consortium name="EnsemblPlants"/>
        </authorList>
    </citation>
    <scope>IDENTIFICATION</scope>
    <source>
        <strain evidence="28">cv. B73</strain>
    </source>
</reference>
<evidence type="ECO:0000256" key="19">
    <source>
        <dbReference type="PROSITE-ProRule" id="PRU00076"/>
    </source>
</evidence>
<dbReference type="Pfam" id="PF00954">
    <property type="entry name" value="S_locus_glycop"/>
    <property type="match status" value="1"/>
</dbReference>
<dbReference type="Pfam" id="PF08276">
    <property type="entry name" value="PAN_2"/>
    <property type="match status" value="1"/>
</dbReference>
<dbReference type="KEGG" id="zma:103633277"/>
<feature type="domain" description="Bulb-type lectin" evidence="25">
    <location>
        <begin position="30"/>
        <end position="164"/>
    </location>
</feature>
<evidence type="ECO:0000313" key="29">
    <source>
        <dbReference type="Proteomes" id="UP000007305"/>
    </source>
</evidence>
<keyword evidence="3 18" id="KW-0723">Serine/threonine-protein kinase</keyword>
<feature type="binding site" evidence="20">
    <location>
        <position position="589"/>
    </location>
    <ligand>
        <name>ATP</name>
        <dbReference type="ChEBI" id="CHEBI:30616"/>
    </ligand>
</feature>
<dbReference type="InterPro" id="IPR001480">
    <property type="entry name" value="Bulb-type_lectin_dom"/>
</dbReference>
<dbReference type="InterPro" id="IPR008271">
    <property type="entry name" value="Ser/Thr_kinase_AS"/>
</dbReference>
<dbReference type="OrthoDB" id="1910371at2759"/>
<dbReference type="Gene3D" id="1.10.510.10">
    <property type="entry name" value="Transferase(Phosphotransferase) domain 1"/>
    <property type="match status" value="1"/>
</dbReference>
<evidence type="ECO:0000256" key="13">
    <source>
        <dbReference type="ARBA" id="ARBA00023157"/>
    </source>
</evidence>
<evidence type="ECO:0000256" key="15">
    <source>
        <dbReference type="ARBA" id="ARBA00023180"/>
    </source>
</evidence>
<dbReference type="OMA" id="KNSTYWR"/>
<evidence type="ECO:0000256" key="20">
    <source>
        <dbReference type="PROSITE-ProRule" id="PRU10141"/>
    </source>
</evidence>
<evidence type="ECO:0000256" key="12">
    <source>
        <dbReference type="ARBA" id="ARBA00023136"/>
    </source>
</evidence>
<keyword evidence="8 18" id="KW-0547">Nucleotide-binding</keyword>
<evidence type="ECO:0000313" key="27">
    <source>
        <dbReference type="EMBL" id="ONM58126.1"/>
    </source>
</evidence>
<evidence type="ECO:0000259" key="25">
    <source>
        <dbReference type="PROSITE" id="PS50927"/>
    </source>
</evidence>
<dbReference type="InterPro" id="IPR003609">
    <property type="entry name" value="Pan_app"/>
</dbReference>
<dbReference type="Gene3D" id="3.30.200.20">
    <property type="entry name" value="Phosphorylase Kinase, domain 1"/>
    <property type="match status" value="1"/>
</dbReference>
<dbReference type="InterPro" id="IPR036426">
    <property type="entry name" value="Bulb-type_lectin_dom_sf"/>
</dbReference>
<evidence type="ECO:0000256" key="8">
    <source>
        <dbReference type="ARBA" id="ARBA00022741"/>
    </source>
</evidence>
<dbReference type="FunCoup" id="A0A1D6IEI3">
    <property type="interactions" value="277"/>
</dbReference>
<feature type="domain" description="EGF-like" evidence="24">
    <location>
        <begin position="308"/>
        <end position="347"/>
    </location>
</feature>
<evidence type="ECO:0000256" key="5">
    <source>
        <dbReference type="ARBA" id="ARBA00022679"/>
    </source>
</evidence>
<accession>A0A1D6IEI3</accession>
<keyword evidence="12 21" id="KW-0472">Membrane</keyword>
<dbReference type="GeneID" id="103633277"/>
<reference evidence="28" key="2">
    <citation type="submission" date="2019-07" db="EMBL/GenBank/DDBJ databases">
        <authorList>
            <person name="Seetharam A."/>
            <person name="Woodhouse M."/>
            <person name="Cannon E."/>
        </authorList>
    </citation>
    <scope>NUCLEOTIDE SEQUENCE [LARGE SCALE GENOMIC DNA]</scope>
    <source>
        <strain evidence="28">cv. B73</strain>
    </source>
</reference>
<dbReference type="eggNOG" id="ENOG502QSUU">
    <property type="taxonomic scope" value="Eukaryota"/>
</dbReference>
<comment type="caution">
    <text evidence="19">Lacks conserved residue(s) required for the propagation of feature annotation.</text>
</comment>
<dbReference type="EnsemblPlants" id="Zm00001eb323660_T001">
    <property type="protein sequence ID" value="Zm00001eb323660_P001"/>
    <property type="gene ID" value="Zm00001eb323660"/>
</dbReference>
<protein>
    <recommendedName>
        <fullName evidence="18">Receptor-like serine/threonine-protein kinase</fullName>
        <ecNumber evidence="18">2.7.11.1</ecNumber>
    </recommendedName>
</protein>
<keyword evidence="9 18" id="KW-0418">Kinase</keyword>
<keyword evidence="27" id="KW-0430">Lectin</keyword>
<comment type="catalytic activity">
    <reaction evidence="16 18">
        <text>L-threonyl-[protein] + ATP = O-phospho-L-threonyl-[protein] + ADP + H(+)</text>
        <dbReference type="Rhea" id="RHEA:46608"/>
        <dbReference type="Rhea" id="RHEA-COMP:11060"/>
        <dbReference type="Rhea" id="RHEA-COMP:11605"/>
        <dbReference type="ChEBI" id="CHEBI:15378"/>
        <dbReference type="ChEBI" id="CHEBI:30013"/>
        <dbReference type="ChEBI" id="CHEBI:30616"/>
        <dbReference type="ChEBI" id="CHEBI:61977"/>
        <dbReference type="ChEBI" id="CHEBI:456216"/>
        <dbReference type="EC" id="2.7.11.1"/>
    </reaction>
</comment>
<evidence type="ECO:0000256" key="3">
    <source>
        <dbReference type="ARBA" id="ARBA00022527"/>
    </source>
</evidence>
<dbReference type="Pfam" id="PF07714">
    <property type="entry name" value="PK_Tyr_Ser-Thr"/>
    <property type="match status" value="1"/>
</dbReference>
<dbReference type="FunFam" id="3.30.200.20:FF:000330">
    <property type="entry name" value="G-type lectin S-receptor-like serine/threonine-protein kinase At4g03230"/>
    <property type="match status" value="1"/>
</dbReference>
<evidence type="ECO:0000256" key="17">
    <source>
        <dbReference type="ARBA" id="ARBA00048679"/>
    </source>
</evidence>
<dbReference type="Gene3D" id="2.90.10.10">
    <property type="entry name" value="Bulb-type lectin domain"/>
    <property type="match status" value="1"/>
</dbReference>
<gene>
    <name evidence="28" type="primary">LOC103633277</name>
    <name evidence="27" type="ORF">ZEAMMB73_Zm00001d021727</name>
</gene>
<evidence type="ECO:0000256" key="11">
    <source>
        <dbReference type="ARBA" id="ARBA00022989"/>
    </source>
</evidence>
<evidence type="ECO:0000256" key="10">
    <source>
        <dbReference type="ARBA" id="ARBA00022840"/>
    </source>
</evidence>
<keyword evidence="4 19" id="KW-0245">EGF-like domain</keyword>
<dbReference type="InterPro" id="IPR001245">
    <property type="entry name" value="Ser-Thr/Tyr_kinase_cat_dom"/>
</dbReference>
<keyword evidence="15" id="KW-0325">Glycoprotein</keyword>
<keyword evidence="10 18" id="KW-0067">ATP-binding</keyword>
<dbReference type="CDD" id="cd00028">
    <property type="entry name" value="B_lectin"/>
    <property type="match status" value="1"/>
</dbReference>
<dbReference type="GO" id="GO:0048544">
    <property type="term" value="P:recognition of pollen"/>
    <property type="evidence" value="ECO:0007669"/>
    <property type="project" value="InterPro"/>
</dbReference>
<feature type="signal peptide" evidence="22">
    <location>
        <begin position="1"/>
        <end position="19"/>
    </location>
</feature>
<dbReference type="SMART" id="SM00220">
    <property type="entry name" value="S_TKc"/>
    <property type="match status" value="1"/>
</dbReference>
<name>A0A1D6IEI3_MAIZE</name>
<evidence type="ECO:0000256" key="7">
    <source>
        <dbReference type="ARBA" id="ARBA00022729"/>
    </source>
</evidence>
<dbReference type="InterPro" id="IPR017441">
    <property type="entry name" value="Protein_kinase_ATP_BS"/>
</dbReference>
<dbReference type="CDD" id="cd14066">
    <property type="entry name" value="STKc_IRAK"/>
    <property type="match status" value="1"/>
</dbReference>
<evidence type="ECO:0000256" key="21">
    <source>
        <dbReference type="SAM" id="Phobius"/>
    </source>
</evidence>
<dbReference type="PaxDb" id="4577-GRMZM2G465987_P01"/>
<dbReference type="PROSITE" id="PS50948">
    <property type="entry name" value="PAN"/>
    <property type="match status" value="1"/>
</dbReference>
<dbReference type="PROSITE" id="PS50927">
    <property type="entry name" value="BULB_LECTIN"/>
    <property type="match status" value="1"/>
</dbReference>
<dbReference type="PROSITE" id="PS00107">
    <property type="entry name" value="PROTEIN_KINASE_ATP"/>
    <property type="match status" value="1"/>
</dbReference>
<dbReference type="SMR" id="A0A1D6IEI3"/>
<dbReference type="EMBL" id="CM007650">
    <property type="protein sequence ID" value="ONM58126.1"/>
    <property type="molecule type" value="Genomic_DNA"/>
</dbReference>
<dbReference type="GO" id="GO:0051707">
    <property type="term" value="P:response to other organism"/>
    <property type="evidence" value="ECO:0007669"/>
    <property type="project" value="UniProtKB-ARBA"/>
</dbReference>
<dbReference type="SMART" id="SM00108">
    <property type="entry name" value="B_lectin"/>
    <property type="match status" value="1"/>
</dbReference>
<evidence type="ECO:0000259" key="24">
    <source>
        <dbReference type="PROSITE" id="PS50026"/>
    </source>
</evidence>
<comment type="catalytic activity">
    <reaction evidence="17 18">
        <text>L-seryl-[protein] + ATP = O-phospho-L-seryl-[protein] + ADP + H(+)</text>
        <dbReference type="Rhea" id="RHEA:17989"/>
        <dbReference type="Rhea" id="RHEA-COMP:9863"/>
        <dbReference type="Rhea" id="RHEA-COMP:11604"/>
        <dbReference type="ChEBI" id="CHEBI:15378"/>
        <dbReference type="ChEBI" id="CHEBI:29999"/>
        <dbReference type="ChEBI" id="CHEBI:30616"/>
        <dbReference type="ChEBI" id="CHEBI:83421"/>
        <dbReference type="ChEBI" id="CHEBI:456216"/>
        <dbReference type="EC" id="2.7.11.1"/>
    </reaction>
</comment>
<sequence>MAHAAAAALALLVFFCAQARDAAVHVVDAAATLSQGQSLGATDKLVSAGGTFELAFFTPTGGDPSRRYLGVMYAQSTEQTVPWVANRDVPVSAGSAYSATVTAAGELQVLEGDRVVWRTDNSATTTSPGTAGGEQAANVTLTVLDTGNLQLAAGDGGPVIWQSFDHPADTFLPGMSITLDRRGGGAVRRTLFTSWRSPADPGTGDFTLGQDPLGSAQLYIWQTTGGQNTTYWRSGQWANTNFVGVPWRSLYVYGFKLNGDPNNGSGVMSYVFNTYNSSEYRFMLHSNGTETCYMLLATGDWETVWSQPTIPCQAYNMCGANAQCAAAADGGQAVCTCLTGFEPRNVSEYSNGNWTQGCVRSSPLPCGGEPNVSGAGAGAGVGVGFADLPGVKLPNFAAWGSTVGDAAACEQSCLGNCSCGAYSYSTGTGCLTWGQDLLDIYRFPDGEGYDLQIKVPAYLLETGSKRRRWTTVVVAVVVAVAVLAGCGLLLWKCRRRIKEKLGIVVGSEETKATQPSLLPLREARQDFSGPKQTDQEEAEGGKKFELPIFSLETVAAATGDFSADNKLGEGGFGHVYKGRLPGAEEVAVKRLSRGSVQGMEEFKNEVILIAKLQHRNLVKLLGCCIQGEEKILVYEYMPNKSLDGFLFDPARRGLLDWKTRFHIIEGIARGLLYLHRDSRLRVVHRDLKASNILLDHDMIPKISDFGMARIFGGDQNQVNTNRVVGTLGYMSPEYAMEGLFSVRSDVYSFGILILEIVSGQKNSSFHHMEGSLNIVGYAWQLWNADRGERLIDPAILPACSVREALRCVHMALLCVQDHACDRPDIPYVVMALGSDSSVLPMPKPPTFTLQCTSSSDRDGIFPDKVDESYSACDLTVTMLHGR</sequence>
<dbReference type="GO" id="GO:0030246">
    <property type="term" value="F:carbohydrate binding"/>
    <property type="evidence" value="ECO:0007669"/>
    <property type="project" value="UniProtKB-KW"/>
</dbReference>
<dbReference type="InterPro" id="IPR000858">
    <property type="entry name" value="S_locus_glycoprot_dom"/>
</dbReference>
<dbReference type="SUPFAM" id="SSF56112">
    <property type="entry name" value="Protein kinase-like (PK-like)"/>
    <property type="match status" value="1"/>
</dbReference>
<dbReference type="RefSeq" id="XP_008653201.1">
    <property type="nucleotide sequence ID" value="XM_008654979.3"/>
</dbReference>
<feature type="disulfide bond" evidence="19">
    <location>
        <begin position="318"/>
        <end position="335"/>
    </location>
</feature>
<keyword evidence="14 27" id="KW-0675">Receptor</keyword>
<keyword evidence="6 21" id="KW-0812">Transmembrane</keyword>
<dbReference type="InterPro" id="IPR000742">
    <property type="entry name" value="EGF"/>
</dbReference>
<organism evidence="27">
    <name type="scientific">Zea mays</name>
    <name type="common">Maize</name>
    <dbReference type="NCBI Taxonomy" id="4577"/>
    <lineage>
        <taxon>Eukaryota</taxon>
        <taxon>Viridiplantae</taxon>
        <taxon>Streptophyta</taxon>
        <taxon>Embryophyta</taxon>
        <taxon>Tracheophyta</taxon>
        <taxon>Spermatophyta</taxon>
        <taxon>Magnoliopsida</taxon>
        <taxon>Liliopsida</taxon>
        <taxon>Poales</taxon>
        <taxon>Poaceae</taxon>
        <taxon>PACMAD clade</taxon>
        <taxon>Panicoideae</taxon>
        <taxon>Andropogonodae</taxon>
        <taxon>Andropogoneae</taxon>
        <taxon>Tripsacinae</taxon>
        <taxon>Zea</taxon>
    </lineage>
</organism>
<dbReference type="PROSITE" id="PS50026">
    <property type="entry name" value="EGF_3"/>
    <property type="match status" value="1"/>
</dbReference>
<dbReference type="PANTHER" id="PTHR27002">
    <property type="entry name" value="RECEPTOR-LIKE SERINE/THREONINE-PROTEIN KINASE SD1-8"/>
    <property type="match status" value="1"/>
</dbReference>
<evidence type="ECO:0000256" key="22">
    <source>
        <dbReference type="SAM" id="SignalP"/>
    </source>
</evidence>
<evidence type="ECO:0000259" key="26">
    <source>
        <dbReference type="PROSITE" id="PS50948"/>
    </source>
</evidence>
<dbReference type="Pfam" id="PF01453">
    <property type="entry name" value="B_lectin"/>
    <property type="match status" value="1"/>
</dbReference>
<dbReference type="GO" id="GO:0004674">
    <property type="term" value="F:protein serine/threonine kinase activity"/>
    <property type="evidence" value="ECO:0000318"/>
    <property type="project" value="GO_Central"/>
</dbReference>
<dbReference type="FunFam" id="1.10.510.10:FF:000060">
    <property type="entry name" value="G-type lectin S-receptor-like serine/threonine-protein kinase"/>
    <property type="match status" value="1"/>
</dbReference>
<keyword evidence="2" id="KW-1003">Cell membrane</keyword>
<evidence type="ECO:0000313" key="28">
    <source>
        <dbReference type="EnsemblPlants" id="Zm00001eb323660_P001"/>
    </source>
</evidence>
<proteinExistence type="inferred from homology"/>
<dbReference type="InterPro" id="IPR011009">
    <property type="entry name" value="Kinase-like_dom_sf"/>
</dbReference>
<dbReference type="PROSITE" id="PS50011">
    <property type="entry name" value="PROTEIN_KINASE_DOM"/>
    <property type="match status" value="1"/>
</dbReference>
<dbReference type="Proteomes" id="UP000007305">
    <property type="component" value="Chromosome 7"/>
</dbReference>
<evidence type="ECO:0000256" key="4">
    <source>
        <dbReference type="ARBA" id="ARBA00022536"/>
    </source>
</evidence>
<dbReference type="PIRSF" id="PIRSF000641">
    <property type="entry name" value="SRK"/>
    <property type="match status" value="1"/>
</dbReference>
<evidence type="ECO:0000256" key="2">
    <source>
        <dbReference type="ARBA" id="ARBA00022475"/>
    </source>
</evidence>
<evidence type="ECO:0000256" key="6">
    <source>
        <dbReference type="ARBA" id="ARBA00022692"/>
    </source>
</evidence>
<evidence type="ECO:0000256" key="1">
    <source>
        <dbReference type="ARBA" id="ARBA00004251"/>
    </source>
</evidence>
<dbReference type="CDD" id="cd01098">
    <property type="entry name" value="PAN_AP_plant"/>
    <property type="match status" value="1"/>
</dbReference>
<dbReference type="SUPFAM" id="SSF51110">
    <property type="entry name" value="alpha-D-mannose-specific plant lectins"/>
    <property type="match status" value="1"/>
</dbReference>
<dbReference type="InterPro" id="IPR000719">
    <property type="entry name" value="Prot_kinase_dom"/>
</dbReference>
<keyword evidence="7 22" id="KW-0732">Signal</keyword>
<feature type="domain" description="Protein kinase" evidence="23">
    <location>
        <begin position="561"/>
        <end position="812"/>
    </location>
</feature>
<dbReference type="GO" id="GO:0005524">
    <property type="term" value="F:ATP binding"/>
    <property type="evidence" value="ECO:0007669"/>
    <property type="project" value="UniProtKB-UniRule"/>
</dbReference>
<dbReference type="Gramene" id="Zm00001eb323660_T001">
    <property type="protein sequence ID" value="Zm00001eb323660_P001"/>
    <property type="gene ID" value="Zm00001eb323660"/>
</dbReference>
<evidence type="ECO:0000259" key="23">
    <source>
        <dbReference type="PROSITE" id="PS50011"/>
    </source>
</evidence>
<evidence type="ECO:0000256" key="16">
    <source>
        <dbReference type="ARBA" id="ARBA00047899"/>
    </source>
</evidence>
<dbReference type="FunFam" id="2.90.10.10:FF:000020">
    <property type="entry name" value="Serine/threonine-protein kinase"/>
    <property type="match status" value="1"/>
</dbReference>
<evidence type="ECO:0000256" key="9">
    <source>
        <dbReference type="ARBA" id="ARBA00022777"/>
    </source>
</evidence>
<dbReference type="GO" id="GO:0006955">
    <property type="term" value="P:immune response"/>
    <property type="evidence" value="ECO:0000318"/>
    <property type="project" value="GO_Central"/>
</dbReference>
<dbReference type="GO" id="GO:0005886">
    <property type="term" value="C:plasma membrane"/>
    <property type="evidence" value="ECO:0000318"/>
    <property type="project" value="GO_Central"/>
</dbReference>
<keyword evidence="13 19" id="KW-1015">Disulfide bond</keyword>
<comment type="subcellular location">
    <subcellularLocation>
        <location evidence="1">Cell membrane</location>
        <topology evidence="1">Single-pass type I membrane protein</topology>
    </subcellularLocation>
</comment>
<keyword evidence="11 21" id="KW-1133">Transmembrane helix</keyword>
<feature type="chain" id="PRO_5011173536" description="Receptor-like serine/threonine-protein kinase" evidence="22">
    <location>
        <begin position="20"/>
        <end position="882"/>
    </location>
</feature>
<keyword evidence="29" id="KW-1185">Reference proteome</keyword>
<dbReference type="SMART" id="SM00473">
    <property type="entry name" value="PAN_AP"/>
    <property type="match status" value="1"/>
</dbReference>
<dbReference type="GO" id="GO:0007165">
    <property type="term" value="P:signal transduction"/>
    <property type="evidence" value="ECO:0000318"/>
    <property type="project" value="GO_Central"/>
</dbReference>
<dbReference type="InterPro" id="IPR024171">
    <property type="entry name" value="SRK-like_kinase"/>
</dbReference>
<dbReference type="AlphaFoldDB" id="A0A1D6IEI3"/>
<feature type="transmembrane region" description="Helical" evidence="21">
    <location>
        <begin position="469"/>
        <end position="491"/>
    </location>
</feature>